<dbReference type="AlphaFoldDB" id="A0AAJ1STP3"/>
<sequence length="347" mass="39528">MSKTALPRVSVAVASYNYARYLEPCVRSALSQRHVDLEVIIVDDASTDESVKVAQKLADEDARVQLIVHRENEGHIATFNEALRRTTGDFVVKLDSDDMLTPGALHRGAQVLRDYPTVGMVYGNPLTFEDQLPAANTVSTGLSVWNGHRWLRRRCTLATNCIMQPETMVRRSVLHRTGGHRANVPAAHDLNLWLRIAAISDVARIRGADQGYYRVHSASLLRTSFAGYLSDLRQRLAAFDDFYETCDSRLFSQLKGESLQARTHRRLAQQAVLYAKRNYFTLEEADRSAYVTFALDTSPKIVESALWQGFRQRERMDHLGSSSPDPLERVYRIQDALTWRWWRRFGV</sequence>
<evidence type="ECO:0000313" key="2">
    <source>
        <dbReference type="EMBL" id="MDQ0146996.1"/>
    </source>
</evidence>
<dbReference type="GO" id="GO:0016758">
    <property type="term" value="F:hexosyltransferase activity"/>
    <property type="evidence" value="ECO:0007669"/>
    <property type="project" value="UniProtKB-ARBA"/>
</dbReference>
<gene>
    <name evidence="2" type="ORF">J2T23_002902</name>
</gene>
<dbReference type="RefSeq" id="WP_307360991.1">
    <property type="nucleotide sequence ID" value="NZ_JAUSTB010000010.1"/>
</dbReference>
<comment type="caution">
    <text evidence="2">The sequence shown here is derived from an EMBL/GenBank/DDBJ whole genome shotgun (WGS) entry which is preliminary data.</text>
</comment>
<dbReference type="InterPro" id="IPR001173">
    <property type="entry name" value="Glyco_trans_2-like"/>
</dbReference>
<keyword evidence="3" id="KW-1185">Reference proteome</keyword>
<dbReference type="Gene3D" id="3.90.550.10">
    <property type="entry name" value="Spore Coat Polysaccharide Biosynthesis Protein SpsA, Chain A"/>
    <property type="match status" value="1"/>
</dbReference>
<proteinExistence type="predicted"/>
<dbReference type="SUPFAM" id="SSF53448">
    <property type="entry name" value="Nucleotide-diphospho-sugar transferases"/>
    <property type="match status" value="1"/>
</dbReference>
<name>A0AAJ1STP3_9MICC</name>
<dbReference type="Proteomes" id="UP001239267">
    <property type="component" value="Unassembled WGS sequence"/>
</dbReference>
<feature type="domain" description="Glycosyltransferase 2-like" evidence="1">
    <location>
        <begin position="10"/>
        <end position="138"/>
    </location>
</feature>
<protein>
    <submittedName>
        <fullName evidence="2">Glycosyltransferase involved in cell wall biosynthesis</fullName>
    </submittedName>
</protein>
<evidence type="ECO:0000259" key="1">
    <source>
        <dbReference type="Pfam" id="PF00535"/>
    </source>
</evidence>
<dbReference type="Pfam" id="PF00535">
    <property type="entry name" value="Glycos_transf_2"/>
    <property type="match status" value="1"/>
</dbReference>
<dbReference type="CDD" id="cd00761">
    <property type="entry name" value="Glyco_tranf_GTA_type"/>
    <property type="match status" value="1"/>
</dbReference>
<evidence type="ECO:0000313" key="3">
    <source>
        <dbReference type="Proteomes" id="UP001239267"/>
    </source>
</evidence>
<dbReference type="EMBL" id="JAUSTB010000010">
    <property type="protein sequence ID" value="MDQ0146996.1"/>
    <property type="molecule type" value="Genomic_DNA"/>
</dbReference>
<dbReference type="PANTHER" id="PTHR22916">
    <property type="entry name" value="GLYCOSYLTRANSFERASE"/>
    <property type="match status" value="1"/>
</dbReference>
<organism evidence="2 3">
    <name type="scientific">Pseudarthrobacter niigatensis</name>
    <dbReference type="NCBI Taxonomy" id="369935"/>
    <lineage>
        <taxon>Bacteria</taxon>
        <taxon>Bacillati</taxon>
        <taxon>Actinomycetota</taxon>
        <taxon>Actinomycetes</taxon>
        <taxon>Micrococcales</taxon>
        <taxon>Micrococcaceae</taxon>
        <taxon>Pseudarthrobacter</taxon>
    </lineage>
</organism>
<dbReference type="InterPro" id="IPR029044">
    <property type="entry name" value="Nucleotide-diphossugar_trans"/>
</dbReference>
<reference evidence="2 3" key="1">
    <citation type="submission" date="2023-07" db="EMBL/GenBank/DDBJ databases">
        <title>Sorghum-associated microbial communities from plants grown in Nebraska, USA.</title>
        <authorList>
            <person name="Schachtman D."/>
        </authorList>
    </citation>
    <scope>NUCLEOTIDE SEQUENCE [LARGE SCALE GENOMIC DNA]</scope>
    <source>
        <strain evidence="2 3">DS1001</strain>
    </source>
</reference>
<accession>A0AAJ1STP3</accession>
<dbReference type="PANTHER" id="PTHR22916:SF3">
    <property type="entry name" value="UDP-GLCNAC:BETAGAL BETA-1,3-N-ACETYLGLUCOSAMINYLTRANSFERASE-LIKE PROTEIN 1"/>
    <property type="match status" value="1"/>
</dbReference>